<evidence type="ECO:0000256" key="1">
    <source>
        <dbReference type="ARBA" id="ARBA00022441"/>
    </source>
</evidence>
<dbReference type="AlphaFoldDB" id="A0A8H4EP66"/>
<gene>
    <name evidence="5" type="ORF">F8M41_013881</name>
</gene>
<dbReference type="Proteomes" id="UP000439903">
    <property type="component" value="Unassembled WGS sequence"/>
</dbReference>
<dbReference type="PANTHER" id="PTHR46093">
    <property type="entry name" value="ACYL-COA-BINDING DOMAIN-CONTAINING PROTEIN 5"/>
    <property type="match status" value="1"/>
</dbReference>
<evidence type="ECO:0000256" key="2">
    <source>
        <dbReference type="ARBA" id="ARBA00022737"/>
    </source>
</evidence>
<keyword evidence="3" id="KW-0812">Transmembrane</keyword>
<feature type="chain" id="PRO_5034213944" evidence="4">
    <location>
        <begin position="24"/>
        <end position="400"/>
    </location>
</feature>
<dbReference type="PANTHER" id="PTHR46093:SF18">
    <property type="entry name" value="FIBRONECTIN TYPE-III DOMAIN-CONTAINING PROTEIN"/>
    <property type="match status" value="1"/>
</dbReference>
<protein>
    <submittedName>
        <fullName evidence="5">Galactose oxidase</fullName>
    </submittedName>
</protein>
<comment type="caution">
    <text evidence="5">The sequence shown here is derived from an EMBL/GenBank/DDBJ whole genome shotgun (WGS) entry which is preliminary data.</text>
</comment>
<dbReference type="Gene3D" id="2.120.10.80">
    <property type="entry name" value="Kelch-type beta propeller"/>
    <property type="match status" value="2"/>
</dbReference>
<evidence type="ECO:0000256" key="3">
    <source>
        <dbReference type="SAM" id="Phobius"/>
    </source>
</evidence>
<organism evidence="5 6">
    <name type="scientific">Gigaspora margarita</name>
    <dbReference type="NCBI Taxonomy" id="4874"/>
    <lineage>
        <taxon>Eukaryota</taxon>
        <taxon>Fungi</taxon>
        <taxon>Fungi incertae sedis</taxon>
        <taxon>Mucoromycota</taxon>
        <taxon>Glomeromycotina</taxon>
        <taxon>Glomeromycetes</taxon>
        <taxon>Diversisporales</taxon>
        <taxon>Gigasporaceae</taxon>
        <taxon>Gigaspora</taxon>
    </lineage>
</organism>
<keyword evidence="3" id="KW-0472">Membrane</keyword>
<evidence type="ECO:0000313" key="6">
    <source>
        <dbReference type="Proteomes" id="UP000439903"/>
    </source>
</evidence>
<proteinExistence type="predicted"/>
<dbReference type="Pfam" id="PF24681">
    <property type="entry name" value="Kelch_KLHDC2_KLHL20_DRC7"/>
    <property type="match status" value="2"/>
</dbReference>
<keyword evidence="4" id="KW-0732">Signal</keyword>
<dbReference type="InterPro" id="IPR015915">
    <property type="entry name" value="Kelch-typ_b-propeller"/>
</dbReference>
<keyword evidence="2" id="KW-0677">Repeat</keyword>
<feature type="signal peptide" evidence="4">
    <location>
        <begin position="1"/>
        <end position="23"/>
    </location>
</feature>
<feature type="transmembrane region" description="Helical" evidence="3">
    <location>
        <begin position="346"/>
        <end position="371"/>
    </location>
</feature>
<sequence length="400" mass="44838">MNLIQSIFNFFLTLSFVNLFVICDDVPSPRDAQTSSLVNNKLYFFGGSSVDNFTNHVWYLDLSNSFNVSVPPLYKGQEMLFAVSFASSCVSPIDNSSVFLIGGNMSLADNASVPFYPFEVYIFDSKMSYWRPANIIGYNNSYTARYSMQAVIDNDGKIFMFGGGDSNVTNVNITKNAWYNDMHMLDTTTMKWSTLLLCCFDIKMVRLFNTKSFTWSNKQTIGASIDNRGRHTAVLTQNGSIIIYGGSTINITQVSPNLAVLDINTWEWSIPNISQKNVPPSLVYHSATIFGNYMIVSFGQILLQLSPATISYIYILDIRNYTWVTVATINNLEAIPIPTNPSSSTYTLIIVVTSFVGIILIGSVITGIFIYKKRQEHRHSIATHGTLLKFENLKFVIICI</sequence>
<evidence type="ECO:0000256" key="4">
    <source>
        <dbReference type="SAM" id="SignalP"/>
    </source>
</evidence>
<keyword evidence="1" id="KW-0880">Kelch repeat</keyword>
<keyword evidence="6" id="KW-1185">Reference proteome</keyword>
<dbReference type="InterPro" id="IPR011043">
    <property type="entry name" value="Gal_Oxase/kelch_b-propeller"/>
</dbReference>
<reference evidence="5 6" key="1">
    <citation type="journal article" date="2019" name="Environ. Microbiol.">
        <title>At the nexus of three kingdoms: the genome of the mycorrhizal fungus Gigaspora margarita provides insights into plant, endobacterial and fungal interactions.</title>
        <authorList>
            <person name="Venice F."/>
            <person name="Ghignone S."/>
            <person name="Salvioli di Fossalunga A."/>
            <person name="Amselem J."/>
            <person name="Novero M."/>
            <person name="Xianan X."/>
            <person name="Sedzielewska Toro K."/>
            <person name="Morin E."/>
            <person name="Lipzen A."/>
            <person name="Grigoriev I.V."/>
            <person name="Henrissat B."/>
            <person name="Martin F.M."/>
            <person name="Bonfante P."/>
        </authorList>
    </citation>
    <scope>NUCLEOTIDE SEQUENCE [LARGE SCALE GENOMIC DNA]</scope>
    <source>
        <strain evidence="5 6">BEG34</strain>
    </source>
</reference>
<accession>A0A8H4EP66</accession>
<evidence type="ECO:0000313" key="5">
    <source>
        <dbReference type="EMBL" id="KAF0526945.1"/>
    </source>
</evidence>
<dbReference type="SUPFAM" id="SSF50965">
    <property type="entry name" value="Galactose oxidase, central domain"/>
    <property type="match status" value="1"/>
</dbReference>
<keyword evidence="3" id="KW-1133">Transmembrane helix</keyword>
<dbReference type="EMBL" id="WTPW01000283">
    <property type="protein sequence ID" value="KAF0526945.1"/>
    <property type="molecule type" value="Genomic_DNA"/>
</dbReference>
<name>A0A8H4EP66_GIGMA</name>
<dbReference type="OrthoDB" id="10251809at2759"/>